<name>A0A0F8X1A5_9ZZZZ</name>
<organism evidence="1">
    <name type="scientific">marine sediment metagenome</name>
    <dbReference type="NCBI Taxonomy" id="412755"/>
    <lineage>
        <taxon>unclassified sequences</taxon>
        <taxon>metagenomes</taxon>
        <taxon>ecological metagenomes</taxon>
    </lineage>
</organism>
<accession>A0A0F8X1A5</accession>
<protein>
    <recommendedName>
        <fullName evidence="2">HTH cro/C1-type domain-containing protein</fullName>
    </recommendedName>
</protein>
<reference evidence="1" key="1">
    <citation type="journal article" date="2015" name="Nature">
        <title>Complex archaea that bridge the gap between prokaryotes and eukaryotes.</title>
        <authorList>
            <person name="Spang A."/>
            <person name="Saw J.H."/>
            <person name="Jorgensen S.L."/>
            <person name="Zaremba-Niedzwiedzka K."/>
            <person name="Martijn J."/>
            <person name="Lind A.E."/>
            <person name="van Eijk R."/>
            <person name="Schleper C."/>
            <person name="Guy L."/>
            <person name="Ettema T.J."/>
        </authorList>
    </citation>
    <scope>NUCLEOTIDE SEQUENCE</scope>
</reference>
<dbReference type="EMBL" id="LAZR01061799">
    <property type="protein sequence ID" value="KKK62847.1"/>
    <property type="molecule type" value="Genomic_DNA"/>
</dbReference>
<dbReference type="AlphaFoldDB" id="A0A0F8X1A5"/>
<evidence type="ECO:0008006" key="2">
    <source>
        <dbReference type="Google" id="ProtNLM"/>
    </source>
</evidence>
<evidence type="ECO:0000313" key="1">
    <source>
        <dbReference type="EMBL" id="KKK62847.1"/>
    </source>
</evidence>
<proteinExistence type="predicted"/>
<feature type="non-terminal residue" evidence="1">
    <location>
        <position position="49"/>
    </location>
</feature>
<gene>
    <name evidence="1" type="ORF">LCGC14_3000220</name>
</gene>
<comment type="caution">
    <text evidence="1">The sequence shown here is derived from an EMBL/GenBank/DDBJ whole genome shotgun (WGS) entry which is preliminary data.</text>
</comment>
<sequence>MKLPEYLAQHEISTKTFAGFMDTTEEAVRLWIVGQRIPRKNFMEDIARV</sequence>